<comment type="caution">
    <text evidence="3">The sequence shown here is derived from an EMBL/GenBank/DDBJ whole genome shotgun (WGS) entry which is preliminary data.</text>
</comment>
<dbReference type="CDD" id="cd06223">
    <property type="entry name" value="PRTases_typeI"/>
    <property type="match status" value="1"/>
</dbReference>
<evidence type="ECO:0000313" key="3">
    <source>
        <dbReference type="EMBL" id="OGZ10598.1"/>
    </source>
</evidence>
<dbReference type="Proteomes" id="UP000178099">
    <property type="component" value="Unassembled WGS sequence"/>
</dbReference>
<dbReference type="EMBL" id="MHLN01000036">
    <property type="protein sequence ID" value="OGZ10598.1"/>
    <property type="molecule type" value="Genomic_DNA"/>
</dbReference>
<evidence type="ECO:0000259" key="2">
    <source>
        <dbReference type="Pfam" id="PF00156"/>
    </source>
</evidence>
<dbReference type="AlphaFoldDB" id="A0A1G2DCS8"/>
<dbReference type="Gene3D" id="3.40.50.2020">
    <property type="match status" value="1"/>
</dbReference>
<reference evidence="3 4" key="1">
    <citation type="journal article" date="2016" name="Nat. Commun.">
        <title>Thousands of microbial genomes shed light on interconnected biogeochemical processes in an aquifer system.</title>
        <authorList>
            <person name="Anantharaman K."/>
            <person name="Brown C.T."/>
            <person name="Hug L.A."/>
            <person name="Sharon I."/>
            <person name="Castelle C.J."/>
            <person name="Probst A.J."/>
            <person name="Thomas B.C."/>
            <person name="Singh A."/>
            <person name="Wilkins M.J."/>
            <person name="Karaoz U."/>
            <person name="Brodie E.L."/>
            <person name="Williams K.H."/>
            <person name="Hubbard S.S."/>
            <person name="Banfield J.F."/>
        </authorList>
    </citation>
    <scope>NUCLEOTIDE SEQUENCE [LARGE SCALE GENOMIC DNA]</scope>
</reference>
<feature type="domain" description="Phosphoribosyltransferase" evidence="2">
    <location>
        <begin position="128"/>
        <end position="222"/>
    </location>
</feature>
<name>A0A1G2DCS8_9BACT</name>
<accession>A0A1G2DCS8</accession>
<comment type="similarity">
    <text evidence="1">Belongs to the ComF/GntX family.</text>
</comment>
<protein>
    <recommendedName>
        <fullName evidence="2">Phosphoribosyltransferase domain-containing protein</fullName>
    </recommendedName>
</protein>
<dbReference type="InterPro" id="IPR000836">
    <property type="entry name" value="PRTase_dom"/>
</dbReference>
<dbReference type="InterPro" id="IPR051910">
    <property type="entry name" value="ComF/GntX_DNA_util-trans"/>
</dbReference>
<proteinExistence type="inferred from homology"/>
<dbReference type="SUPFAM" id="SSF53271">
    <property type="entry name" value="PRTase-like"/>
    <property type="match status" value="1"/>
</dbReference>
<gene>
    <name evidence="3" type="ORF">A3D67_01950</name>
</gene>
<sequence length="224" mass="24621">MLKLVNDYILDTLFPRHCFGCGMEGAVLCDACVREFPLAPPVLGGAGAPRAYAPFAYRHEPLRKALWALKFKGTREVAEVCAALLYDSLIPLLEEYALYRGVTKPFLVPVPISRRRRWVRGYNQAELIARELARLDGGHSFTLACGVLQKIKDVPPQTTLSEKRARMENIKGSFAVAPPKAALLSGRDVIVLDDIFTTGATFAEAKRVLKAQGARTVICIAVAH</sequence>
<dbReference type="PANTHER" id="PTHR47505">
    <property type="entry name" value="DNA UTILIZATION PROTEIN YHGH"/>
    <property type="match status" value="1"/>
</dbReference>
<organism evidence="3 4">
    <name type="scientific">Candidatus Lloydbacteria bacterium RIFCSPHIGHO2_02_FULL_51_22</name>
    <dbReference type="NCBI Taxonomy" id="1798663"/>
    <lineage>
        <taxon>Bacteria</taxon>
        <taxon>Candidatus Lloydiibacteriota</taxon>
    </lineage>
</organism>
<dbReference type="PANTHER" id="PTHR47505:SF1">
    <property type="entry name" value="DNA UTILIZATION PROTEIN YHGH"/>
    <property type="match status" value="1"/>
</dbReference>
<evidence type="ECO:0000313" key="4">
    <source>
        <dbReference type="Proteomes" id="UP000178099"/>
    </source>
</evidence>
<evidence type="ECO:0000256" key="1">
    <source>
        <dbReference type="ARBA" id="ARBA00008007"/>
    </source>
</evidence>
<dbReference type="InterPro" id="IPR029057">
    <property type="entry name" value="PRTase-like"/>
</dbReference>
<dbReference type="Pfam" id="PF00156">
    <property type="entry name" value="Pribosyltran"/>
    <property type="match status" value="1"/>
</dbReference>